<feature type="region of interest" description="Disordered" evidence="1">
    <location>
        <begin position="1"/>
        <end position="20"/>
    </location>
</feature>
<keyword evidence="3" id="KW-1185">Reference proteome</keyword>
<sequence length="108" mass="12876">MNIVARTNNSSSSSKRQRQQHIFCSNSHSLLTKNTPCSHVAYPANIQHSNTNANHHHYHHHRHRHRHRHRHSHRHRHRYPIPQLPLLLYICNANEYANNRMFVCADSM</sequence>
<accession>A0A1A9UXT2</accession>
<evidence type="ECO:0000313" key="2">
    <source>
        <dbReference type="EnsemblMetazoa" id="GAUT019215-PA"/>
    </source>
</evidence>
<name>A0A1A9UXT2_GLOAU</name>
<organism evidence="2 3">
    <name type="scientific">Glossina austeni</name>
    <name type="common">Savannah tsetse fly</name>
    <dbReference type="NCBI Taxonomy" id="7395"/>
    <lineage>
        <taxon>Eukaryota</taxon>
        <taxon>Metazoa</taxon>
        <taxon>Ecdysozoa</taxon>
        <taxon>Arthropoda</taxon>
        <taxon>Hexapoda</taxon>
        <taxon>Insecta</taxon>
        <taxon>Pterygota</taxon>
        <taxon>Neoptera</taxon>
        <taxon>Endopterygota</taxon>
        <taxon>Diptera</taxon>
        <taxon>Brachycera</taxon>
        <taxon>Muscomorpha</taxon>
        <taxon>Hippoboscoidea</taxon>
        <taxon>Glossinidae</taxon>
        <taxon>Glossina</taxon>
    </lineage>
</organism>
<protein>
    <submittedName>
        <fullName evidence="2">Uncharacterized protein</fullName>
    </submittedName>
</protein>
<evidence type="ECO:0000256" key="1">
    <source>
        <dbReference type="SAM" id="MobiDB-lite"/>
    </source>
</evidence>
<dbReference type="Proteomes" id="UP000078200">
    <property type="component" value="Unassembled WGS sequence"/>
</dbReference>
<dbReference type="VEuPathDB" id="VectorBase:GAUT019215"/>
<proteinExistence type="predicted"/>
<dbReference type="AlphaFoldDB" id="A0A1A9UXT2"/>
<reference evidence="2" key="1">
    <citation type="submission" date="2020-05" db="UniProtKB">
        <authorList>
            <consortium name="EnsemblMetazoa"/>
        </authorList>
    </citation>
    <scope>IDENTIFICATION</scope>
    <source>
        <strain evidence="2">TTRI</strain>
    </source>
</reference>
<evidence type="ECO:0000313" key="3">
    <source>
        <dbReference type="Proteomes" id="UP000078200"/>
    </source>
</evidence>
<dbReference type="EnsemblMetazoa" id="GAUT019215-RA">
    <property type="protein sequence ID" value="GAUT019215-PA"/>
    <property type="gene ID" value="GAUT019215"/>
</dbReference>